<evidence type="ECO:0000313" key="3">
    <source>
        <dbReference type="EMBL" id="CAA6821892.1"/>
    </source>
</evidence>
<proteinExistence type="inferred from homology"/>
<dbReference type="InterPro" id="IPR023346">
    <property type="entry name" value="Lysozyme-like_dom_sf"/>
</dbReference>
<reference evidence="3" key="1">
    <citation type="submission" date="2020-01" db="EMBL/GenBank/DDBJ databases">
        <authorList>
            <person name="Meier V. D."/>
            <person name="Meier V D."/>
        </authorList>
    </citation>
    <scope>NUCLEOTIDE SEQUENCE</scope>
    <source>
        <strain evidence="3">HLG_WM_MAG_02</strain>
    </source>
</reference>
<dbReference type="SUPFAM" id="SSF53955">
    <property type="entry name" value="Lysozyme-like"/>
    <property type="match status" value="1"/>
</dbReference>
<dbReference type="CDD" id="cd13401">
    <property type="entry name" value="Slt70-like"/>
    <property type="match status" value="1"/>
</dbReference>
<organism evidence="3">
    <name type="scientific">uncultured Sulfurovum sp</name>
    <dbReference type="NCBI Taxonomy" id="269237"/>
    <lineage>
        <taxon>Bacteria</taxon>
        <taxon>Pseudomonadati</taxon>
        <taxon>Campylobacterota</taxon>
        <taxon>Epsilonproteobacteria</taxon>
        <taxon>Campylobacterales</taxon>
        <taxon>Sulfurovaceae</taxon>
        <taxon>Sulfurovum</taxon>
        <taxon>environmental samples</taxon>
    </lineage>
</organism>
<comment type="similarity">
    <text evidence="1">Belongs to the transglycosylase Slt family.</text>
</comment>
<name>A0A6S6TLY6_9BACT</name>
<accession>A0A6S6TLY6</accession>
<dbReference type="GO" id="GO:0016798">
    <property type="term" value="F:hydrolase activity, acting on glycosyl bonds"/>
    <property type="evidence" value="ECO:0007669"/>
    <property type="project" value="UniProtKB-KW"/>
</dbReference>
<dbReference type="EC" id="3.2.1.-" evidence="3"/>
<dbReference type="Pfam" id="PF01464">
    <property type="entry name" value="SLT"/>
    <property type="match status" value="1"/>
</dbReference>
<sequence>MKGLLLFLFLGLSLLGAKDYSFKEIEAMPSSYAKDYYTWRFISEKKTSKEESLKAYTWTKRKSYKLKKAIHKKLGYTPTTPKKNAKVKDPKNYIIYPGTAAKKSLKELKKLHKKIKHQGKYSDTLEVMASNEPFVALTKQKASTQCYIFNAVGSKYRKKYFNESFSPKQLEHLIHEAQFNQSIAKIVTTHALQKTKKSLVFMIDENNLSFQSNFFLAVNAVEFNQIEVAKNFLKIARTKTTYQSKFDQVDFWFYLLTKDEKYLDKLIKSYDVNVYTLRARDILKVPYPKVESPKLAFKSLPDFDVTNPIDWEKIKLEMKEDKVNLATLSQKYDSSETLGIYTYIKERETKYQIPYYPMPYPLSMWGLEKERIALLYAIARQESRFIPASVSPSYALGMMQIMPFLIKHLAKERQQEIDLNEMFNPYLAVNYANQHLNYLNKWLYNPLLVAYAYNGGIGFTKRTVRSSHMFKKGKYEPFLSMELIDYPEAREYGKKVLTNYVIYLNLLGIETKVSPLLNSLEYPSQSDRFRK</sequence>
<dbReference type="Gene3D" id="1.10.530.10">
    <property type="match status" value="1"/>
</dbReference>
<dbReference type="InterPro" id="IPR008258">
    <property type="entry name" value="Transglycosylase_SLT_dom_1"/>
</dbReference>
<evidence type="ECO:0000256" key="1">
    <source>
        <dbReference type="ARBA" id="ARBA00007734"/>
    </source>
</evidence>
<keyword evidence="3" id="KW-0326">Glycosidase</keyword>
<protein>
    <submittedName>
        <fullName evidence="3">Soluble lytic murein transglycosylase (EC)</fullName>
        <ecNumber evidence="3">3.2.1.-</ecNumber>
    </submittedName>
</protein>
<dbReference type="PANTHER" id="PTHR37423">
    <property type="entry name" value="SOLUBLE LYTIC MUREIN TRANSGLYCOSYLASE-RELATED"/>
    <property type="match status" value="1"/>
</dbReference>
<gene>
    <name evidence="3" type="ORF">HELGO_WM20182</name>
</gene>
<dbReference type="AlphaFoldDB" id="A0A6S6TLY6"/>
<dbReference type="EMBL" id="CACVAZ010000146">
    <property type="protein sequence ID" value="CAA6821892.1"/>
    <property type="molecule type" value="Genomic_DNA"/>
</dbReference>
<keyword evidence="3" id="KW-0378">Hydrolase</keyword>
<feature type="domain" description="Transglycosylase SLT" evidence="2">
    <location>
        <begin position="373"/>
        <end position="472"/>
    </location>
</feature>
<evidence type="ECO:0000259" key="2">
    <source>
        <dbReference type="Pfam" id="PF01464"/>
    </source>
</evidence>
<dbReference type="PANTHER" id="PTHR37423:SF2">
    <property type="entry name" value="MEMBRANE-BOUND LYTIC MUREIN TRANSGLYCOSYLASE C"/>
    <property type="match status" value="1"/>
</dbReference>